<dbReference type="SUPFAM" id="SSF54593">
    <property type="entry name" value="Glyoxalase/Bleomycin resistance protein/Dihydroxybiphenyl dioxygenase"/>
    <property type="match status" value="2"/>
</dbReference>
<dbReference type="Gene3D" id="3.30.720.100">
    <property type="match status" value="1"/>
</dbReference>
<keyword evidence="3" id="KW-1185">Reference proteome</keyword>
<gene>
    <name evidence="2" type="ORF">GCM10023188_20910</name>
</gene>
<dbReference type="InterPro" id="IPR029068">
    <property type="entry name" value="Glyas_Bleomycin-R_OHBP_Dase"/>
</dbReference>
<sequence length="279" mass="30946">MKNKIYPCLWFDGRAKEAAGLYLSAFNDSRITSESPMVVSFELAGQKFMALNGGPMFAPTPAVSFFAVCDTTAEMERAWGRLSAGGEVLMPLDKYPWSEQYGWVQDKFGVSWQLSLGKLEDVGQKFTPSLMFTNQQAGKAEEAITFYTGIFPGSSVVGVSRYDALDGDVEGTVKHAQFKLGQQVFMAMDSSLSHSFGFTEGVSLVVTCETQEEIDYYWSRLTEGGQESRCGWLKDRYGLSWQVVPAVLGELMSDPEKAPRVVEAFMKMTKLDIAQLRNA</sequence>
<evidence type="ECO:0000313" key="3">
    <source>
        <dbReference type="Proteomes" id="UP001500552"/>
    </source>
</evidence>
<dbReference type="InterPro" id="IPR028973">
    <property type="entry name" value="PhnB-like"/>
</dbReference>
<proteinExistence type="predicted"/>
<protein>
    <submittedName>
        <fullName evidence="2">VOC family protein</fullName>
    </submittedName>
</protein>
<dbReference type="PANTHER" id="PTHR33990">
    <property type="entry name" value="PROTEIN YJDN-RELATED"/>
    <property type="match status" value="1"/>
</dbReference>
<reference evidence="3" key="1">
    <citation type="journal article" date="2019" name="Int. J. Syst. Evol. Microbiol.">
        <title>The Global Catalogue of Microorganisms (GCM) 10K type strain sequencing project: providing services to taxonomists for standard genome sequencing and annotation.</title>
        <authorList>
            <consortium name="The Broad Institute Genomics Platform"/>
            <consortium name="The Broad Institute Genome Sequencing Center for Infectious Disease"/>
            <person name="Wu L."/>
            <person name="Ma J."/>
        </authorList>
    </citation>
    <scope>NUCLEOTIDE SEQUENCE [LARGE SCALE GENOMIC DNA]</scope>
    <source>
        <strain evidence="3">JCM 17926</strain>
    </source>
</reference>
<organism evidence="2 3">
    <name type="scientific">Pontibacter saemangeumensis</name>
    <dbReference type="NCBI Taxonomy" id="1084525"/>
    <lineage>
        <taxon>Bacteria</taxon>
        <taxon>Pseudomonadati</taxon>
        <taxon>Bacteroidota</taxon>
        <taxon>Cytophagia</taxon>
        <taxon>Cytophagales</taxon>
        <taxon>Hymenobacteraceae</taxon>
        <taxon>Pontibacter</taxon>
    </lineage>
</organism>
<evidence type="ECO:0000259" key="1">
    <source>
        <dbReference type="Pfam" id="PF06983"/>
    </source>
</evidence>
<accession>A0ABP8LMA1</accession>
<dbReference type="Pfam" id="PF06983">
    <property type="entry name" value="3-dmu-9_3-mt"/>
    <property type="match status" value="2"/>
</dbReference>
<feature type="domain" description="PhnB-like" evidence="1">
    <location>
        <begin position="4"/>
        <end position="114"/>
    </location>
</feature>
<feature type="domain" description="PhnB-like" evidence="1">
    <location>
        <begin position="124"/>
        <end position="244"/>
    </location>
</feature>
<dbReference type="RefSeq" id="WP_345158862.1">
    <property type="nucleotide sequence ID" value="NZ_BAABHC010000011.1"/>
</dbReference>
<dbReference type="Gene3D" id="3.30.720.110">
    <property type="match status" value="1"/>
</dbReference>
<dbReference type="Proteomes" id="UP001500552">
    <property type="component" value="Unassembled WGS sequence"/>
</dbReference>
<dbReference type="CDD" id="cd06588">
    <property type="entry name" value="PhnB_like"/>
    <property type="match status" value="2"/>
</dbReference>
<comment type="caution">
    <text evidence="2">The sequence shown here is derived from an EMBL/GenBank/DDBJ whole genome shotgun (WGS) entry which is preliminary data.</text>
</comment>
<dbReference type="EMBL" id="BAABHC010000011">
    <property type="protein sequence ID" value="GAA4432395.1"/>
    <property type="molecule type" value="Genomic_DNA"/>
</dbReference>
<evidence type="ECO:0000313" key="2">
    <source>
        <dbReference type="EMBL" id="GAA4432395.1"/>
    </source>
</evidence>
<dbReference type="Gene3D" id="3.10.180.10">
    <property type="entry name" value="2,3-Dihydroxybiphenyl 1,2-Dioxygenase, domain 1"/>
    <property type="match status" value="1"/>
</dbReference>
<name>A0ABP8LMA1_9BACT</name>